<keyword evidence="4" id="KW-0804">Transcription</keyword>
<protein>
    <submittedName>
        <fullName evidence="6">AraC family transcriptional regulator</fullName>
    </submittedName>
</protein>
<dbReference type="GO" id="GO:0003700">
    <property type="term" value="F:DNA-binding transcription factor activity"/>
    <property type="evidence" value="ECO:0007669"/>
    <property type="project" value="InterPro"/>
</dbReference>
<dbReference type="AlphaFoldDB" id="A0A1Y2LD33"/>
<dbReference type="EMBL" id="JFKB01000008">
    <property type="protein sequence ID" value="OSQ47478.1"/>
    <property type="molecule type" value="Genomic_DNA"/>
</dbReference>
<evidence type="ECO:0000313" key="6">
    <source>
        <dbReference type="EMBL" id="OSQ47478.1"/>
    </source>
</evidence>
<gene>
    <name evidence="6" type="ORF">TALK_13220</name>
</gene>
<dbReference type="SMART" id="SM00342">
    <property type="entry name" value="HTH_ARAC"/>
    <property type="match status" value="1"/>
</dbReference>
<evidence type="ECO:0000256" key="3">
    <source>
        <dbReference type="ARBA" id="ARBA00023159"/>
    </source>
</evidence>
<dbReference type="InterPro" id="IPR020449">
    <property type="entry name" value="Tscrpt_reg_AraC-type_HTH"/>
</dbReference>
<evidence type="ECO:0000259" key="5">
    <source>
        <dbReference type="PROSITE" id="PS01124"/>
    </source>
</evidence>
<keyword evidence="7" id="KW-1185">Reference proteome</keyword>
<dbReference type="PROSITE" id="PS00041">
    <property type="entry name" value="HTH_ARAC_FAMILY_1"/>
    <property type="match status" value="1"/>
</dbReference>
<dbReference type="PANTHER" id="PTHR46796:SF2">
    <property type="entry name" value="TRANSCRIPTIONAL REGULATORY PROTEIN"/>
    <property type="match status" value="1"/>
</dbReference>
<comment type="caution">
    <text evidence="6">The sequence shown here is derived from an EMBL/GenBank/DDBJ whole genome shotgun (WGS) entry which is preliminary data.</text>
</comment>
<keyword evidence="2" id="KW-0238">DNA-binding</keyword>
<evidence type="ECO:0000313" key="7">
    <source>
        <dbReference type="Proteomes" id="UP000193396"/>
    </source>
</evidence>
<organism evidence="6 7">
    <name type="scientific">Thalassospira alkalitolerans</name>
    <dbReference type="NCBI Taxonomy" id="1293890"/>
    <lineage>
        <taxon>Bacteria</taxon>
        <taxon>Pseudomonadati</taxon>
        <taxon>Pseudomonadota</taxon>
        <taxon>Alphaproteobacteria</taxon>
        <taxon>Rhodospirillales</taxon>
        <taxon>Thalassospiraceae</taxon>
        <taxon>Thalassospira</taxon>
    </lineage>
</organism>
<evidence type="ECO:0000256" key="4">
    <source>
        <dbReference type="ARBA" id="ARBA00023163"/>
    </source>
</evidence>
<dbReference type="PANTHER" id="PTHR46796">
    <property type="entry name" value="HTH-TYPE TRANSCRIPTIONAL ACTIVATOR RHAS-RELATED"/>
    <property type="match status" value="1"/>
</dbReference>
<dbReference type="InterPro" id="IPR037923">
    <property type="entry name" value="HTH-like"/>
</dbReference>
<name>A0A1Y2LD33_9PROT</name>
<reference evidence="6 7" key="1">
    <citation type="submission" date="2014-03" db="EMBL/GenBank/DDBJ databases">
        <title>The draft genome sequence of Thalassospira alkalitolerans JCM 18968.</title>
        <authorList>
            <person name="Lai Q."/>
            <person name="Shao Z."/>
        </authorList>
    </citation>
    <scope>NUCLEOTIDE SEQUENCE [LARGE SCALE GENOMIC DNA]</scope>
    <source>
        <strain evidence="6 7">JCM 18968</strain>
    </source>
</reference>
<dbReference type="STRING" id="1293890.TALK_13220"/>
<dbReference type="GO" id="GO:0043565">
    <property type="term" value="F:sequence-specific DNA binding"/>
    <property type="evidence" value="ECO:0007669"/>
    <property type="project" value="InterPro"/>
</dbReference>
<sequence>MAVAKAKSNNQRFWRDAALPFVEAQRVRDGRGVCYEKHSHDTFSIGAITGGASTCWNRGHSHDVQTGSVVVINPEDVHACNPVDGVLWSYQMIYVDTVWLRDLQVEIGADVAGDFAMFGDIIANDPAIYRDLTGLGHALFDRDRDALGKETAMVSFFTGLQGRLDRRGGRSDVGAGDNRKMRRAASYIRAHCADAVTLADICSAAGVSPSYLVRAFKQAFGMTPHAFLINCKIQRARHALKRGERIVDVAFDCGFADQAHFQRVFKRLMAVTPRQYALAQAA</sequence>
<dbReference type="OrthoDB" id="9809338at2"/>
<dbReference type="Pfam" id="PF02311">
    <property type="entry name" value="AraC_binding"/>
    <property type="match status" value="1"/>
</dbReference>
<dbReference type="Pfam" id="PF12833">
    <property type="entry name" value="HTH_18"/>
    <property type="match status" value="1"/>
</dbReference>
<dbReference type="PRINTS" id="PR00032">
    <property type="entry name" value="HTHARAC"/>
</dbReference>
<dbReference type="InterPro" id="IPR009057">
    <property type="entry name" value="Homeodomain-like_sf"/>
</dbReference>
<keyword evidence="3" id="KW-0010">Activator</keyword>
<keyword evidence="1" id="KW-0805">Transcription regulation</keyword>
<proteinExistence type="predicted"/>
<feature type="domain" description="HTH araC/xylS-type" evidence="5">
    <location>
        <begin position="182"/>
        <end position="279"/>
    </location>
</feature>
<dbReference type="SUPFAM" id="SSF46689">
    <property type="entry name" value="Homeodomain-like"/>
    <property type="match status" value="2"/>
</dbReference>
<accession>A0A1Y2LD33</accession>
<dbReference type="InterPro" id="IPR003313">
    <property type="entry name" value="AraC-bd"/>
</dbReference>
<dbReference type="InterPro" id="IPR018060">
    <property type="entry name" value="HTH_AraC"/>
</dbReference>
<dbReference type="PROSITE" id="PS01124">
    <property type="entry name" value="HTH_ARAC_FAMILY_2"/>
    <property type="match status" value="1"/>
</dbReference>
<dbReference type="SUPFAM" id="SSF51215">
    <property type="entry name" value="Regulatory protein AraC"/>
    <property type="match status" value="1"/>
</dbReference>
<dbReference type="Gene3D" id="1.10.10.60">
    <property type="entry name" value="Homeodomain-like"/>
    <property type="match status" value="2"/>
</dbReference>
<evidence type="ECO:0000256" key="1">
    <source>
        <dbReference type="ARBA" id="ARBA00023015"/>
    </source>
</evidence>
<evidence type="ECO:0000256" key="2">
    <source>
        <dbReference type="ARBA" id="ARBA00023125"/>
    </source>
</evidence>
<dbReference type="Proteomes" id="UP000193396">
    <property type="component" value="Unassembled WGS sequence"/>
</dbReference>
<dbReference type="InterPro" id="IPR050204">
    <property type="entry name" value="AraC_XylS_family_regulators"/>
</dbReference>
<dbReference type="InterPro" id="IPR018062">
    <property type="entry name" value="HTH_AraC-typ_CS"/>
</dbReference>